<proteinExistence type="predicted"/>
<evidence type="ECO:0000256" key="1">
    <source>
        <dbReference type="SAM" id="Phobius"/>
    </source>
</evidence>
<sequence>MKKLKWFSLIFFILCLLWILLMNNTLISLDYGFGTVRASLIITILISYLLGALSSAIPLSIFCIRFMRKKKPDDSSA</sequence>
<evidence type="ECO:0008006" key="4">
    <source>
        <dbReference type="Google" id="ProtNLM"/>
    </source>
</evidence>
<evidence type="ECO:0000313" key="3">
    <source>
        <dbReference type="Proteomes" id="UP000830167"/>
    </source>
</evidence>
<protein>
    <recommendedName>
        <fullName evidence="4">DUF1049 domain-containing protein</fullName>
    </recommendedName>
</protein>
<dbReference type="Proteomes" id="UP000830167">
    <property type="component" value="Chromosome"/>
</dbReference>
<organism evidence="2 3">
    <name type="scientific">Fodinisporobacter ferrooxydans</name>
    <dbReference type="NCBI Taxonomy" id="2901836"/>
    <lineage>
        <taxon>Bacteria</taxon>
        <taxon>Bacillati</taxon>
        <taxon>Bacillota</taxon>
        <taxon>Bacilli</taxon>
        <taxon>Bacillales</taxon>
        <taxon>Alicyclobacillaceae</taxon>
        <taxon>Fodinisporobacter</taxon>
    </lineage>
</organism>
<evidence type="ECO:0000313" key="2">
    <source>
        <dbReference type="EMBL" id="UOF92171.1"/>
    </source>
</evidence>
<keyword evidence="1" id="KW-0812">Transmembrane</keyword>
<feature type="transmembrane region" description="Helical" evidence="1">
    <location>
        <begin position="38"/>
        <end position="64"/>
    </location>
</feature>
<name>A0ABY4CNU4_9BACL</name>
<keyword evidence="1" id="KW-0472">Membrane</keyword>
<reference evidence="2" key="1">
    <citation type="submission" date="2021-12" db="EMBL/GenBank/DDBJ databases">
        <title>Alicyclobacillaceae gen. nov., sp. nov., isolated from chalcocite enrichment system.</title>
        <authorList>
            <person name="Jiang Z."/>
        </authorList>
    </citation>
    <scope>NUCLEOTIDE SEQUENCE</scope>
    <source>
        <strain evidence="2">MYW30-H2</strain>
    </source>
</reference>
<keyword evidence="3" id="KW-1185">Reference proteome</keyword>
<keyword evidence="1" id="KW-1133">Transmembrane helix</keyword>
<gene>
    <name evidence="2" type="ORF">LSG31_08230</name>
</gene>
<accession>A0ABY4CNU4</accession>
<dbReference type="RefSeq" id="WP_347438857.1">
    <property type="nucleotide sequence ID" value="NZ_CP089291.1"/>
</dbReference>
<dbReference type="EMBL" id="CP089291">
    <property type="protein sequence ID" value="UOF92171.1"/>
    <property type="molecule type" value="Genomic_DNA"/>
</dbReference>